<organism evidence="4 5">
    <name type="scientific">Alloalcanivorax xenomutans</name>
    <dbReference type="NCBI Taxonomy" id="1094342"/>
    <lineage>
        <taxon>Bacteria</taxon>
        <taxon>Pseudomonadati</taxon>
        <taxon>Pseudomonadota</taxon>
        <taxon>Gammaproteobacteria</taxon>
        <taxon>Oceanospirillales</taxon>
        <taxon>Alcanivoracaceae</taxon>
        <taxon>Alloalcanivorax</taxon>
    </lineage>
</organism>
<evidence type="ECO:0000256" key="1">
    <source>
        <dbReference type="ARBA" id="ARBA00022729"/>
    </source>
</evidence>
<dbReference type="RefSeq" id="WP_080531092.1">
    <property type="nucleotide sequence ID" value="NZ_CP012331.1"/>
</dbReference>
<proteinExistence type="predicted"/>
<feature type="chain" id="PRO_5040204826" evidence="2">
    <location>
        <begin position="26"/>
        <end position="1195"/>
    </location>
</feature>
<dbReference type="Pfam" id="PF13205">
    <property type="entry name" value="Big_5"/>
    <property type="match status" value="2"/>
</dbReference>
<feature type="signal peptide" evidence="2">
    <location>
        <begin position="1"/>
        <end position="25"/>
    </location>
</feature>
<dbReference type="InterPro" id="IPR032812">
    <property type="entry name" value="SbsA_Ig"/>
</dbReference>
<dbReference type="PROSITE" id="PS51257">
    <property type="entry name" value="PROKAR_LIPOPROTEIN"/>
    <property type="match status" value="1"/>
</dbReference>
<keyword evidence="5" id="KW-1185">Reference proteome</keyword>
<dbReference type="AlphaFoldDB" id="A0A9Q3W3B3"/>
<dbReference type="EMBL" id="JAJVKT010000007">
    <property type="protein sequence ID" value="MCE7508458.1"/>
    <property type="molecule type" value="Genomic_DNA"/>
</dbReference>
<sequence>MIRGTFNRTLYGTLLITACATVLTACGGSDGSSMPGNDANDAQRQSLLYAYPDDGQSEVAIPAPVVLRFSSDIELAAAENNIKLRLGGADGDIVPVTYSKVEADGRSILLTPTEKLQPLTDYTVTLRGVQLSVGKAPNRDIHFTTRALQRGPKSLVVADDDFTLTRAIPSGDVEEPVMDFSTFRFQFTQPIDPTSARYGLNPGDGTTPADTVALVDSSGELVEARLLTEGPYMTLDPAPEHLTPGETYTLTLGDGLASTFGNTFGGHELTVTPQDSSPRGEPAILVQRITDSENRTRTSPLTGKPVNEVPVNATLLGQDNVTQASGDVRAELGDVTVYPDVTPVRIPADTILSGTSLDVLIGGEVPAGFESGEVKMHFLSDATGYLVPNPYDTHNRADALRIVRLFMDVAITTDEARANGGFTQDMLHIELIGVGEVDPQEGVLKIDAVSVVEPDVLGQEFAHGMLSFQLESYKDQLNAPAPVPDTTPLEFQSWTLGIDGQTGLDKTAMAKPGDPIVLNFNRPLDRESVRGKVSLMLTDNNNTAVPQDIDYYVDGAALVIKPKEPLRYSPETNPTSYRLQLASGIKDLRGEDWSGSFDEGFELPRWVENRTTSNIDGPTGNLEAERRSPHILGLYPGYPCALNPTTTNLSLGIAGRCIGGIPEEQQLPTNQRLPLDDLLPIPRLPDARPIIIILSKRIDASSVVLGTTFLVEKINENGEILENVSGRTEVTNDEIQFVPDIAWEDGALYRYTLKSNGDYRSDLAECNAQYDNASICDLFGLPLQTQLLSDVVITENTSTVISVLPYNIDQLSRDSTPLPTGGGPNLVQYFYGSKGDGSVLQVLRTTDRSDINNNLTLDRNRHLISEELHKWPGAFGLSPIGISWQANDVFSLYETEEKGTDQIPDPYTANLVDERSGYLLDPQGVRPRPNSAKVLARNVANVSFLNAPGNALGLQIPTQPGHPGVRGPWDSGNVGCGYQDFIPTPDQEGCPETAPFFGEKRCMTGVPAICPQEKFTHLSSALFADVKPDYIEGKGIPINLYPGHVLGTSFRMVLKYLARPNAEISESGYQLLRLRYSKDDAGDRNVPIVGYIKRDAHNRPVFNASVDLYLDAPQLVDKVVGRRILSAYAHNLYSYPISMELSGPVTFLSDGRMVIDQFNINVIDINLRANSGVTYIDLIVPEKGSFLRYISDSIK</sequence>
<name>A0A9Q3W3B3_9GAMM</name>
<dbReference type="Gene3D" id="2.60.40.1220">
    <property type="match status" value="1"/>
</dbReference>
<dbReference type="Proteomes" id="UP001107961">
    <property type="component" value="Unassembled WGS sequence"/>
</dbReference>
<reference evidence="4" key="1">
    <citation type="submission" date="2022-01" db="EMBL/GenBank/DDBJ databases">
        <authorList>
            <person name="Karlyshev A.V."/>
            <person name="Jaspars M."/>
        </authorList>
    </citation>
    <scope>NUCLEOTIDE SEQUENCE</scope>
    <source>
        <strain evidence="4">AGSA3-2</strain>
    </source>
</reference>
<comment type="caution">
    <text evidence="4">The sequence shown here is derived from an EMBL/GenBank/DDBJ whole genome shotgun (WGS) entry which is preliminary data.</text>
</comment>
<protein>
    <submittedName>
        <fullName evidence="4">Ig-like domain-containing protein</fullName>
    </submittedName>
</protein>
<gene>
    <name evidence="4" type="ORF">LZG35_07385</name>
</gene>
<evidence type="ECO:0000259" key="3">
    <source>
        <dbReference type="Pfam" id="PF13205"/>
    </source>
</evidence>
<dbReference type="InterPro" id="IPR014755">
    <property type="entry name" value="Cu-Rt/internalin_Ig-like"/>
</dbReference>
<feature type="domain" description="SbsA Ig-like" evidence="3">
    <location>
        <begin position="511"/>
        <end position="591"/>
    </location>
</feature>
<evidence type="ECO:0000256" key="2">
    <source>
        <dbReference type="SAM" id="SignalP"/>
    </source>
</evidence>
<evidence type="ECO:0000313" key="4">
    <source>
        <dbReference type="EMBL" id="MCE7508458.1"/>
    </source>
</evidence>
<keyword evidence="1 2" id="KW-0732">Signal</keyword>
<feature type="domain" description="SbsA Ig-like" evidence="3">
    <location>
        <begin position="48"/>
        <end position="145"/>
    </location>
</feature>
<accession>A0A9Q3W3B3</accession>
<evidence type="ECO:0000313" key="5">
    <source>
        <dbReference type="Proteomes" id="UP001107961"/>
    </source>
</evidence>